<accession>A0A5P8K1A5</accession>
<name>A0A5P8K1A5_9ACTN</name>
<dbReference type="InterPro" id="IPR049244">
    <property type="entry name" value="DUF6879"/>
</dbReference>
<feature type="domain" description="DUF6879" evidence="1">
    <location>
        <begin position="35"/>
        <end position="190"/>
    </location>
</feature>
<keyword evidence="3" id="KW-1185">Reference proteome</keyword>
<evidence type="ECO:0000259" key="1">
    <source>
        <dbReference type="Pfam" id="PF21806"/>
    </source>
</evidence>
<dbReference type="RefSeq" id="WP_152168307.1">
    <property type="nucleotide sequence ID" value="NZ_CP045096.1"/>
</dbReference>
<evidence type="ECO:0000313" key="2">
    <source>
        <dbReference type="EMBL" id="QFQ96814.1"/>
    </source>
</evidence>
<organism evidence="2 3">
    <name type="scientific">Streptomyces phaeolivaceus</name>
    <dbReference type="NCBI Taxonomy" id="2653200"/>
    <lineage>
        <taxon>Bacteria</taxon>
        <taxon>Bacillati</taxon>
        <taxon>Actinomycetota</taxon>
        <taxon>Actinomycetes</taxon>
        <taxon>Kitasatosporales</taxon>
        <taxon>Streptomycetaceae</taxon>
        <taxon>Streptomyces</taxon>
    </lineage>
</organism>
<dbReference type="EMBL" id="CP045096">
    <property type="protein sequence ID" value="QFQ96814.1"/>
    <property type="molecule type" value="Genomic_DNA"/>
</dbReference>
<protein>
    <recommendedName>
        <fullName evidence="1">DUF6879 domain-containing protein</fullName>
    </recommendedName>
</protein>
<dbReference type="AlphaFoldDB" id="A0A5P8K1A5"/>
<proteinExistence type="predicted"/>
<dbReference type="Pfam" id="PF21806">
    <property type="entry name" value="DUF6879"/>
    <property type="match status" value="1"/>
</dbReference>
<dbReference type="Proteomes" id="UP000327294">
    <property type="component" value="Chromosome"/>
</dbReference>
<sequence length="213" mass="24263">MFDSFPGGASERLDRPTYHADLGRVYSSGIGFLNKLERGQHFKERGFPSWEAFADGDWERALSLADDRREDYTQELRQASRLGVTHRRLRVVEFPITPYVQWELFVLRVRVDLGDDIKVLDARDISSIERTRLVPEEVVILGDVAMYEVVYDEDGNAAGANRYADRSLIRETNAGFDALYERGEGFHDFFDREILNLAPPRVSGVATGSRGSR</sequence>
<reference evidence="2 3" key="1">
    <citation type="submission" date="2019-10" db="EMBL/GenBank/DDBJ databases">
        <title>Streptomyces sp. strain GY16 isolated from leaves of Broussonetia papyrifera.</title>
        <authorList>
            <person name="Mo P."/>
        </authorList>
    </citation>
    <scope>NUCLEOTIDE SEQUENCE [LARGE SCALE GENOMIC DNA]</scope>
    <source>
        <strain evidence="2 3">GY16</strain>
    </source>
</reference>
<dbReference type="KEGG" id="sphv:F9278_11950"/>
<gene>
    <name evidence="2" type="ORF">F9278_11950</name>
</gene>
<evidence type="ECO:0000313" key="3">
    <source>
        <dbReference type="Proteomes" id="UP000327294"/>
    </source>
</evidence>